<feature type="transmembrane region" description="Helical" evidence="12">
    <location>
        <begin position="9"/>
        <end position="34"/>
    </location>
</feature>
<proteinExistence type="predicted"/>
<evidence type="ECO:0000256" key="3">
    <source>
        <dbReference type="ARBA" id="ARBA00012438"/>
    </source>
</evidence>
<dbReference type="GO" id="GO:0000155">
    <property type="term" value="F:phosphorelay sensor kinase activity"/>
    <property type="evidence" value="ECO:0007669"/>
    <property type="project" value="InterPro"/>
</dbReference>
<comment type="subcellular location">
    <subcellularLocation>
        <location evidence="2">Membrane</location>
    </subcellularLocation>
</comment>
<dbReference type="InterPro" id="IPR011006">
    <property type="entry name" value="CheY-like_superfamily"/>
</dbReference>
<dbReference type="PANTHER" id="PTHR43047:SF72">
    <property type="entry name" value="OSMOSENSING HISTIDINE PROTEIN KINASE SLN1"/>
    <property type="match status" value="1"/>
</dbReference>
<keyword evidence="4 11" id="KW-0597">Phosphoprotein</keyword>
<dbReference type="EC" id="2.7.13.3" evidence="3"/>
<evidence type="ECO:0000259" key="13">
    <source>
        <dbReference type="PROSITE" id="PS50109"/>
    </source>
</evidence>
<evidence type="ECO:0000256" key="2">
    <source>
        <dbReference type="ARBA" id="ARBA00004370"/>
    </source>
</evidence>
<evidence type="ECO:0000256" key="4">
    <source>
        <dbReference type="ARBA" id="ARBA00022553"/>
    </source>
</evidence>
<dbReference type="Pfam" id="PF02518">
    <property type="entry name" value="HATPase_c"/>
    <property type="match status" value="1"/>
</dbReference>
<dbReference type="SMART" id="SM00448">
    <property type="entry name" value="REC"/>
    <property type="match status" value="1"/>
</dbReference>
<feature type="transmembrane region" description="Helical" evidence="12">
    <location>
        <begin position="186"/>
        <end position="207"/>
    </location>
</feature>
<dbReference type="SMART" id="SM00387">
    <property type="entry name" value="HATPase_c"/>
    <property type="match status" value="1"/>
</dbReference>
<keyword evidence="10 12" id="KW-0472">Membrane</keyword>
<evidence type="ECO:0000256" key="12">
    <source>
        <dbReference type="SAM" id="Phobius"/>
    </source>
</evidence>
<feature type="domain" description="Histidine kinase" evidence="13">
    <location>
        <begin position="535"/>
        <end position="758"/>
    </location>
</feature>
<evidence type="ECO:0000256" key="8">
    <source>
        <dbReference type="ARBA" id="ARBA00022989"/>
    </source>
</evidence>
<feature type="domain" description="Response regulatory" evidence="14">
    <location>
        <begin position="780"/>
        <end position="896"/>
    </location>
</feature>
<evidence type="ECO:0000313" key="17">
    <source>
        <dbReference type="Proteomes" id="UP000315303"/>
    </source>
</evidence>
<dbReference type="Proteomes" id="UP000315303">
    <property type="component" value="Unassembled WGS sequence"/>
</dbReference>
<dbReference type="Gene3D" id="3.30.565.10">
    <property type="entry name" value="Histidine kinase-like ATPase, C-terminal domain"/>
    <property type="match status" value="1"/>
</dbReference>
<keyword evidence="8 12" id="KW-1133">Transmembrane helix</keyword>
<feature type="transmembrane region" description="Helical" evidence="12">
    <location>
        <begin position="46"/>
        <end position="70"/>
    </location>
</feature>
<dbReference type="CDD" id="cd16922">
    <property type="entry name" value="HATPase_EvgS-ArcB-TorS-like"/>
    <property type="match status" value="1"/>
</dbReference>
<dbReference type="InterPro" id="IPR036890">
    <property type="entry name" value="HATPase_C_sf"/>
</dbReference>
<dbReference type="SUPFAM" id="SSF55874">
    <property type="entry name" value="ATPase domain of HSP90 chaperone/DNA topoisomerase II/histidine kinase"/>
    <property type="match status" value="1"/>
</dbReference>
<evidence type="ECO:0000256" key="10">
    <source>
        <dbReference type="ARBA" id="ARBA00023136"/>
    </source>
</evidence>
<evidence type="ECO:0000259" key="15">
    <source>
        <dbReference type="PROSITE" id="PS50839"/>
    </source>
</evidence>
<dbReference type="Gene3D" id="1.10.287.130">
    <property type="match status" value="1"/>
</dbReference>
<evidence type="ECO:0000256" key="5">
    <source>
        <dbReference type="ARBA" id="ARBA00022679"/>
    </source>
</evidence>
<dbReference type="CDD" id="cd17546">
    <property type="entry name" value="REC_hyHK_CKI1_RcsC-like"/>
    <property type="match status" value="1"/>
</dbReference>
<dbReference type="InterPro" id="IPR003594">
    <property type="entry name" value="HATPase_dom"/>
</dbReference>
<gene>
    <name evidence="16" type="ORF">EPA86_01955</name>
</gene>
<dbReference type="PROSITE" id="PS50110">
    <property type="entry name" value="RESPONSE_REGULATORY"/>
    <property type="match status" value="1"/>
</dbReference>
<keyword evidence="5" id="KW-0808">Transferase</keyword>
<dbReference type="PROSITE" id="PS50839">
    <property type="entry name" value="CHASE"/>
    <property type="match status" value="1"/>
</dbReference>
<dbReference type="Pfam" id="PF03924">
    <property type="entry name" value="CHASE"/>
    <property type="match status" value="1"/>
</dbReference>
<dbReference type="PROSITE" id="PS50109">
    <property type="entry name" value="HIS_KIN"/>
    <property type="match status" value="1"/>
</dbReference>
<accession>A0A502L7V5</accession>
<evidence type="ECO:0000256" key="11">
    <source>
        <dbReference type="PROSITE-ProRule" id="PRU00169"/>
    </source>
</evidence>
<dbReference type="CDD" id="cd00082">
    <property type="entry name" value="HisKA"/>
    <property type="match status" value="1"/>
</dbReference>
<dbReference type="SMART" id="SM01079">
    <property type="entry name" value="CHASE"/>
    <property type="match status" value="1"/>
</dbReference>
<dbReference type="InterPro" id="IPR004358">
    <property type="entry name" value="Sig_transdc_His_kin-like_C"/>
</dbReference>
<comment type="catalytic activity">
    <reaction evidence="1">
        <text>ATP + protein L-histidine = ADP + protein N-phospho-L-histidine.</text>
        <dbReference type="EC" id="2.7.13.3"/>
    </reaction>
</comment>
<feature type="transmembrane region" description="Helical" evidence="12">
    <location>
        <begin position="115"/>
        <end position="140"/>
    </location>
</feature>
<evidence type="ECO:0000313" key="16">
    <source>
        <dbReference type="EMBL" id="TPH18545.1"/>
    </source>
</evidence>
<dbReference type="InterPro" id="IPR005467">
    <property type="entry name" value="His_kinase_dom"/>
</dbReference>
<dbReference type="InterPro" id="IPR036097">
    <property type="entry name" value="HisK_dim/P_sf"/>
</dbReference>
<reference evidence="16 17" key="1">
    <citation type="submission" date="2019-01" db="EMBL/GenBank/DDBJ databases">
        <title>Litorilituus lipolytica sp. nov., isolated from intertidal sand of the Yellow Sea in China.</title>
        <authorList>
            <person name="Liu A."/>
        </authorList>
    </citation>
    <scope>NUCLEOTIDE SEQUENCE [LARGE SCALE GENOMIC DNA]</scope>
    <source>
        <strain evidence="16 17">RZ04</strain>
    </source>
</reference>
<evidence type="ECO:0000256" key="1">
    <source>
        <dbReference type="ARBA" id="ARBA00000085"/>
    </source>
</evidence>
<dbReference type="OrthoDB" id="9797243at2"/>
<dbReference type="EMBL" id="SAWY01000003">
    <property type="protein sequence ID" value="TPH18545.1"/>
    <property type="molecule type" value="Genomic_DNA"/>
</dbReference>
<sequence>MVCALKRILLAFIAFVIHFLLVQLGSVFTLPFGYASVIWPIAGVTLGFYLVYGLPVLIGAFFSTLLCYFLDDKMAAMPTYILVIFAFLNIAKFYISRKLAERYIQPVRVHLPTDIIKFLVITGPIAAFLPAVAFLAVLAWQVNLHFDVLLFISTTKWVGEVVSMVFIAPIILFLTTNTYVKKGKRPLTAALTTLIIIAAIYAIYISLSHFQQLERERQFKAATQPFIERTYLATEILSANLKSLKGVIKVNKDLSIMQFSDFSASIVNEDIKIRALGWLPKIDDANRAQFEDSLVKQSLSKEGIKQLTSSGLVPAAQKPYYLPIMYLSPLAVNRAAIGLDVSSHPLIKTSVFKAIEKKQSVITPMVPLVQQMDKFTGVIVYSPVFDEVSATHSRLVGLVEVVFELDKLLYNVHQSTEHKDYNFKLSYGESNTYQSPSFNEISVFKHTVTLALFDKNAAITFASTNGFERRLIHWQGLVVIGISCFIGVMCVMFVFFIVTYNTSLKKKVADKTKQLVDQNIELTAANKAKNLFLANISHEYRTPLNAIIGFTEIAQREVKEPVALEYLTQIQASSDILLKIVNDVLDTSKIQSGELTLESRAFNPTLATQQVIEMLNEKALEKNIVIRTELAPNFFVWLLGDETRFKQILLNLLSNAIKFTKNGEVLIKASTKACENEMRIITVLVKDNGIGIDKAVQKLLFHPFTQAEHSTTRKYGGTGLGLSIVKQLCVLMNGDIKLKSNIGQGSEFLFNIQLPITEPLTTPENTSITTIHRAAFKNLKVLVVEDNRINQIVVKKQLATLEVTCDIANDGQEALTYLENHCPDIILMDLQMPYMDGFTASKIIKNDEQLKHIPIIILSASVGAEDKRQAAELGIYDFINKPFKCEELTEILYKYVS</sequence>
<dbReference type="SUPFAM" id="SSF52172">
    <property type="entry name" value="CheY-like"/>
    <property type="match status" value="1"/>
</dbReference>
<dbReference type="PRINTS" id="PR00344">
    <property type="entry name" value="BCTRLSENSOR"/>
</dbReference>
<organism evidence="16 17">
    <name type="scientific">Litorilituus lipolyticus</name>
    <dbReference type="NCBI Taxonomy" id="2491017"/>
    <lineage>
        <taxon>Bacteria</taxon>
        <taxon>Pseudomonadati</taxon>
        <taxon>Pseudomonadota</taxon>
        <taxon>Gammaproteobacteria</taxon>
        <taxon>Alteromonadales</taxon>
        <taxon>Colwelliaceae</taxon>
        <taxon>Litorilituus</taxon>
    </lineage>
</organism>
<dbReference type="SMART" id="SM00388">
    <property type="entry name" value="HisKA"/>
    <property type="match status" value="1"/>
</dbReference>
<dbReference type="InterPro" id="IPR006189">
    <property type="entry name" value="CHASE_dom"/>
</dbReference>
<feature type="domain" description="CHASE" evidence="15">
    <location>
        <begin position="250"/>
        <end position="414"/>
    </location>
</feature>
<keyword evidence="9" id="KW-0902">Two-component regulatory system</keyword>
<feature type="transmembrane region" description="Helical" evidence="12">
    <location>
        <begin position="477"/>
        <end position="498"/>
    </location>
</feature>
<evidence type="ECO:0000256" key="7">
    <source>
        <dbReference type="ARBA" id="ARBA00022777"/>
    </source>
</evidence>
<name>A0A502L7V5_9GAMM</name>
<dbReference type="AlphaFoldDB" id="A0A502L7V5"/>
<dbReference type="SUPFAM" id="SSF47384">
    <property type="entry name" value="Homodimeric domain of signal transducing histidine kinase"/>
    <property type="match status" value="1"/>
</dbReference>
<dbReference type="Pfam" id="PF00512">
    <property type="entry name" value="HisKA"/>
    <property type="match status" value="1"/>
</dbReference>
<dbReference type="InterPro" id="IPR042240">
    <property type="entry name" value="CHASE_sf"/>
</dbReference>
<feature type="transmembrane region" description="Helical" evidence="12">
    <location>
        <begin position="77"/>
        <end position="95"/>
    </location>
</feature>
<dbReference type="InterPro" id="IPR003661">
    <property type="entry name" value="HisK_dim/P_dom"/>
</dbReference>
<dbReference type="FunFam" id="3.30.565.10:FF:000010">
    <property type="entry name" value="Sensor histidine kinase RcsC"/>
    <property type="match status" value="1"/>
</dbReference>
<evidence type="ECO:0000256" key="6">
    <source>
        <dbReference type="ARBA" id="ARBA00022692"/>
    </source>
</evidence>
<feature type="transmembrane region" description="Helical" evidence="12">
    <location>
        <begin position="161"/>
        <end position="180"/>
    </location>
</feature>
<dbReference type="PANTHER" id="PTHR43047">
    <property type="entry name" value="TWO-COMPONENT HISTIDINE PROTEIN KINASE"/>
    <property type="match status" value="1"/>
</dbReference>
<keyword evidence="17" id="KW-1185">Reference proteome</keyword>
<evidence type="ECO:0000256" key="9">
    <source>
        <dbReference type="ARBA" id="ARBA00023012"/>
    </source>
</evidence>
<keyword evidence="6 12" id="KW-0812">Transmembrane</keyword>
<evidence type="ECO:0000259" key="14">
    <source>
        <dbReference type="PROSITE" id="PS50110"/>
    </source>
</evidence>
<comment type="caution">
    <text evidence="16">The sequence shown here is derived from an EMBL/GenBank/DDBJ whole genome shotgun (WGS) entry which is preliminary data.</text>
</comment>
<feature type="modified residue" description="4-aspartylphosphate" evidence="11">
    <location>
        <position position="829"/>
    </location>
</feature>
<dbReference type="GO" id="GO:0009927">
    <property type="term" value="F:histidine phosphotransfer kinase activity"/>
    <property type="evidence" value="ECO:0007669"/>
    <property type="project" value="TreeGrafter"/>
</dbReference>
<dbReference type="Gene3D" id="3.40.50.2300">
    <property type="match status" value="1"/>
</dbReference>
<protein>
    <recommendedName>
        <fullName evidence="3">histidine kinase</fullName>
        <ecNumber evidence="3">2.7.13.3</ecNumber>
    </recommendedName>
</protein>
<dbReference type="InterPro" id="IPR001789">
    <property type="entry name" value="Sig_transdc_resp-reg_receiver"/>
</dbReference>
<dbReference type="Gene3D" id="3.30.450.350">
    <property type="entry name" value="CHASE domain"/>
    <property type="match status" value="1"/>
</dbReference>
<keyword evidence="7" id="KW-0418">Kinase</keyword>
<dbReference type="Pfam" id="PF00072">
    <property type="entry name" value="Response_reg"/>
    <property type="match status" value="1"/>
</dbReference>
<dbReference type="GO" id="GO:0005886">
    <property type="term" value="C:plasma membrane"/>
    <property type="evidence" value="ECO:0007669"/>
    <property type="project" value="TreeGrafter"/>
</dbReference>